<dbReference type="CDD" id="cd02570">
    <property type="entry name" value="PseudoU_synth_EcTruA"/>
    <property type="match status" value="1"/>
</dbReference>
<dbReference type="InterPro" id="IPR020097">
    <property type="entry name" value="PsdUridine_synth_TruA_a/b_dom"/>
</dbReference>
<dbReference type="NCBIfam" id="TIGR00071">
    <property type="entry name" value="hisT_truA"/>
    <property type="match status" value="1"/>
</dbReference>
<dbReference type="GO" id="GO:0003723">
    <property type="term" value="F:RNA binding"/>
    <property type="evidence" value="ECO:0007669"/>
    <property type="project" value="InterPro"/>
</dbReference>
<dbReference type="PIRSF" id="PIRSF001430">
    <property type="entry name" value="tRNA_psdUrid_synth"/>
    <property type="match status" value="1"/>
</dbReference>
<accession>A0A5B8RCW5</accession>
<dbReference type="EC" id="5.4.99.12" evidence="5"/>
<dbReference type="InterPro" id="IPR020103">
    <property type="entry name" value="PsdUridine_synth_cat_dom_sf"/>
</dbReference>
<evidence type="ECO:0000259" key="4">
    <source>
        <dbReference type="Pfam" id="PF01416"/>
    </source>
</evidence>
<reference evidence="5" key="1">
    <citation type="submission" date="2019-06" db="EMBL/GenBank/DDBJ databases">
        <authorList>
            <person name="Murdoch R.W."/>
            <person name="Fathepure B."/>
        </authorList>
    </citation>
    <scope>NUCLEOTIDE SEQUENCE</scope>
</reference>
<dbReference type="InterPro" id="IPR020094">
    <property type="entry name" value="TruA/RsuA/RluB/E/F_N"/>
</dbReference>
<keyword evidence="3 5" id="KW-0413">Isomerase</keyword>
<sequence length="261" mass="28600">MALRIALGIEYDGSAYSGWQRQDHAPSVQADLEAALARVADAPVTVTCAGRTDAGVHATHQVVHLDPPVPRPERAWVRGVTSNLPAAIGVRWMRPVAQDFHARFSARARRYRYVIRTDPLRPVLLRDRVSWTWRALSIEPMRLAAAHLVGEHDFTSFRAVACQAKHPVRRIHELTVSGGDGFVYVDIEANAFLHHMVRNIAGVLMAVGSGDRPPDWAAEVLAARDRRCGGMTAPAGGLYLVGVRYPQVYALPPLGVLPAFA</sequence>
<protein>
    <submittedName>
        <fullName evidence="5">tRNA pseudouridine synthase A</fullName>
        <ecNumber evidence="5">5.4.99.12</ecNumber>
    </submittedName>
</protein>
<dbReference type="Gene3D" id="3.30.70.580">
    <property type="entry name" value="Pseudouridine synthase I, catalytic domain, N-terminal subdomain"/>
    <property type="match status" value="1"/>
</dbReference>
<dbReference type="InterPro" id="IPR020095">
    <property type="entry name" value="PsdUridine_synth_TruA_C"/>
</dbReference>
<dbReference type="Gene3D" id="3.30.70.660">
    <property type="entry name" value="Pseudouridine synthase I, catalytic domain, C-terminal subdomain"/>
    <property type="match status" value="1"/>
</dbReference>
<evidence type="ECO:0000313" key="5">
    <source>
        <dbReference type="EMBL" id="QEA04547.1"/>
    </source>
</evidence>
<dbReference type="GO" id="GO:0160147">
    <property type="term" value="F:tRNA pseudouridine(38-40) synthase activity"/>
    <property type="evidence" value="ECO:0007669"/>
    <property type="project" value="UniProtKB-EC"/>
</dbReference>
<dbReference type="AlphaFoldDB" id="A0A5B8RCW5"/>
<feature type="domain" description="Pseudouridine synthase I TruA alpha/beta" evidence="4">
    <location>
        <begin position="10"/>
        <end position="104"/>
    </location>
</feature>
<organism evidence="5">
    <name type="scientific">uncultured organism</name>
    <dbReference type="NCBI Taxonomy" id="155900"/>
    <lineage>
        <taxon>unclassified sequences</taxon>
        <taxon>environmental samples</taxon>
    </lineage>
</organism>
<gene>
    <name evidence="5" type="primary">truA</name>
    <name evidence="5" type="ORF">KBTEX_00855</name>
</gene>
<feature type="domain" description="Pseudouridine synthase I TruA alpha/beta" evidence="4">
    <location>
        <begin position="144"/>
        <end position="246"/>
    </location>
</feature>
<comment type="similarity">
    <text evidence="1">Belongs to the tRNA pseudouridine synthase TruA family.</text>
</comment>
<dbReference type="Pfam" id="PF01416">
    <property type="entry name" value="PseudoU_synth_1"/>
    <property type="match status" value="2"/>
</dbReference>
<proteinExistence type="inferred from homology"/>
<keyword evidence="2" id="KW-0819">tRNA processing</keyword>
<dbReference type="EMBL" id="MN079085">
    <property type="protein sequence ID" value="QEA04547.1"/>
    <property type="molecule type" value="Genomic_DNA"/>
</dbReference>
<dbReference type="HAMAP" id="MF_00171">
    <property type="entry name" value="TruA"/>
    <property type="match status" value="1"/>
</dbReference>
<dbReference type="PANTHER" id="PTHR11142:SF0">
    <property type="entry name" value="TRNA PSEUDOURIDINE SYNTHASE-LIKE 1"/>
    <property type="match status" value="1"/>
</dbReference>
<name>A0A5B8RCW5_9ZZZZ</name>
<dbReference type="FunFam" id="3.30.70.580:FF:000001">
    <property type="entry name" value="tRNA pseudouridine synthase A"/>
    <property type="match status" value="1"/>
</dbReference>
<dbReference type="SUPFAM" id="SSF55120">
    <property type="entry name" value="Pseudouridine synthase"/>
    <property type="match status" value="1"/>
</dbReference>
<dbReference type="PANTHER" id="PTHR11142">
    <property type="entry name" value="PSEUDOURIDYLATE SYNTHASE"/>
    <property type="match status" value="1"/>
</dbReference>
<evidence type="ECO:0000256" key="3">
    <source>
        <dbReference type="ARBA" id="ARBA00023235"/>
    </source>
</evidence>
<evidence type="ECO:0000256" key="2">
    <source>
        <dbReference type="ARBA" id="ARBA00022694"/>
    </source>
</evidence>
<dbReference type="InterPro" id="IPR001406">
    <property type="entry name" value="PsdUridine_synth_TruA"/>
</dbReference>
<dbReference type="GO" id="GO:0031119">
    <property type="term" value="P:tRNA pseudouridine synthesis"/>
    <property type="evidence" value="ECO:0007669"/>
    <property type="project" value="TreeGrafter"/>
</dbReference>
<evidence type="ECO:0000256" key="1">
    <source>
        <dbReference type="ARBA" id="ARBA00009375"/>
    </source>
</evidence>